<dbReference type="EMBL" id="BMHF01000011">
    <property type="protein sequence ID" value="GGA43188.1"/>
    <property type="molecule type" value="Genomic_DNA"/>
</dbReference>
<comment type="caution">
    <text evidence="1">The sequence shown here is derived from an EMBL/GenBank/DDBJ whole genome shotgun (WGS) entry which is preliminary data.</text>
</comment>
<accession>A0ABQ1GG67</accession>
<proteinExistence type="predicted"/>
<gene>
    <name evidence="1" type="ORF">GCM10010917_30610</name>
</gene>
<sequence>MRKAELWRKEEDVIARDYFIRDYIDERFEATHMIYKDSLLEVIYTTDM</sequence>
<organism evidence="1 2">
    <name type="scientific">Paenibacillus physcomitrellae</name>
    <dbReference type="NCBI Taxonomy" id="1619311"/>
    <lineage>
        <taxon>Bacteria</taxon>
        <taxon>Bacillati</taxon>
        <taxon>Bacillota</taxon>
        <taxon>Bacilli</taxon>
        <taxon>Bacillales</taxon>
        <taxon>Paenibacillaceae</taxon>
        <taxon>Paenibacillus</taxon>
    </lineage>
</organism>
<reference evidence="2" key="1">
    <citation type="journal article" date="2019" name="Int. J. Syst. Evol. Microbiol.">
        <title>The Global Catalogue of Microorganisms (GCM) 10K type strain sequencing project: providing services to taxonomists for standard genome sequencing and annotation.</title>
        <authorList>
            <consortium name="The Broad Institute Genomics Platform"/>
            <consortium name="The Broad Institute Genome Sequencing Center for Infectious Disease"/>
            <person name="Wu L."/>
            <person name="Ma J."/>
        </authorList>
    </citation>
    <scope>NUCLEOTIDE SEQUENCE [LARGE SCALE GENOMIC DNA]</scope>
    <source>
        <strain evidence="2">CGMCC 1.15044</strain>
    </source>
</reference>
<dbReference type="RefSeq" id="WP_157739531.1">
    <property type="nucleotide sequence ID" value="NZ_CP022584.1"/>
</dbReference>
<evidence type="ECO:0000313" key="1">
    <source>
        <dbReference type="EMBL" id="GGA43188.1"/>
    </source>
</evidence>
<protein>
    <submittedName>
        <fullName evidence="1">Uncharacterized protein</fullName>
    </submittedName>
</protein>
<name>A0ABQ1GG67_9BACL</name>
<evidence type="ECO:0000313" key="2">
    <source>
        <dbReference type="Proteomes" id="UP000609323"/>
    </source>
</evidence>
<dbReference type="Proteomes" id="UP000609323">
    <property type="component" value="Unassembled WGS sequence"/>
</dbReference>
<keyword evidence="2" id="KW-1185">Reference proteome</keyword>